<dbReference type="InterPro" id="IPR027268">
    <property type="entry name" value="Peptidase_M4/M1_CTD_sf"/>
</dbReference>
<feature type="domain" description="Peptidase M61 catalytic" evidence="2">
    <location>
        <begin position="322"/>
        <end position="438"/>
    </location>
</feature>
<evidence type="ECO:0000256" key="1">
    <source>
        <dbReference type="SAM" id="SignalP"/>
    </source>
</evidence>
<evidence type="ECO:0000313" key="4">
    <source>
        <dbReference type="EMBL" id="OYX30038.1"/>
    </source>
</evidence>
<dbReference type="Pfam" id="PF05299">
    <property type="entry name" value="Peptidase_M61"/>
    <property type="match status" value="1"/>
</dbReference>
<dbReference type="InterPro" id="IPR036034">
    <property type="entry name" value="PDZ_sf"/>
</dbReference>
<evidence type="ECO:0000313" key="5">
    <source>
        <dbReference type="Proteomes" id="UP000215595"/>
    </source>
</evidence>
<dbReference type="AlphaFoldDB" id="A0A258FDB4"/>
<keyword evidence="1" id="KW-0732">Signal</keyword>
<dbReference type="PIRSF" id="PIRSF016493">
    <property type="entry name" value="Glycyl_aminpptds"/>
    <property type="match status" value="1"/>
</dbReference>
<dbReference type="EMBL" id="NCEB01000051">
    <property type="protein sequence ID" value="OYX30038.1"/>
    <property type="molecule type" value="Genomic_DNA"/>
</dbReference>
<comment type="caution">
    <text evidence="4">The sequence shown here is derived from an EMBL/GenBank/DDBJ whole genome shotgun (WGS) entry which is preliminary data.</text>
</comment>
<sequence>MSRLAVSVCLAALVLAAGPAFAQTATPQTPNIGGFPDSPAIPAPTNATYPGVIRYEVDATDLDRHIVSVRQVIPVTGSRITLLYPKYIYGNHADTGPIQLIAGLTVMANGQSVDWRRDAVDPYAFHIDIPAGATELEVSFQWLTQSDNSNWRVVMTQRMLNLQWEKALLYPAGYVSTGITFAPSIRLPEGWQYGVSLETTSFENGLATFAPTDLYTLADSPMFAGLHYRRVEIDPEGDDVYINMVADEAANLAATDEQIGYYENLITQADRLFGSRHFDRYDFLLGLTNQMGGIGLEHHRSSENTHAPTFFTSWAASAGSRALLPHEYVHSWNGKFMRPADELTPNYNVPTENSLLWVYEGQTEYWGDVLSARTGLHTKAQALVLLADRAAFYQNQPGRRWRNLQDVNNHNLLGYRVPGQWTSWMRGTGDYYDEAALIWLDVDTLIREQSGDRRSLDDFARTFFSPEGTDGDWSPRGYTFDDVVAALNTVEPYDWSTFLRTRLDADGPDATAPLDGIERGGYRLTYVEEPNADEKAVSRNWGSDFRWSLGFSLAGPNNRIAAIQWDGPIYRAGIGAGWDLIAVGDRVASAEVLREAVTAAKGGSDPIRLILRNGQRIRTVELAYHDGLRYLRLERIEGTRDRIGDILTARRR</sequence>
<gene>
    <name evidence="4" type="ORF">B7Z01_15035</name>
</gene>
<feature type="signal peptide" evidence="1">
    <location>
        <begin position="1"/>
        <end position="22"/>
    </location>
</feature>
<feature type="chain" id="PRO_5012694475" evidence="1">
    <location>
        <begin position="23"/>
        <end position="652"/>
    </location>
</feature>
<dbReference type="SUPFAM" id="SSF50156">
    <property type="entry name" value="PDZ domain-like"/>
    <property type="match status" value="1"/>
</dbReference>
<dbReference type="Gene3D" id="2.60.40.3650">
    <property type="match status" value="1"/>
</dbReference>
<feature type="domain" description="Peptidase M61 N-terminal" evidence="3">
    <location>
        <begin position="54"/>
        <end position="225"/>
    </location>
</feature>
<accession>A0A258FDB4</accession>
<name>A0A258FDB4_9CAUL</name>
<evidence type="ECO:0000259" key="3">
    <source>
        <dbReference type="Pfam" id="PF17899"/>
    </source>
</evidence>
<dbReference type="Gene3D" id="1.10.390.10">
    <property type="entry name" value="Neutral Protease Domain 2"/>
    <property type="match status" value="1"/>
</dbReference>
<dbReference type="Pfam" id="PF17899">
    <property type="entry name" value="Peptidase_M61_N"/>
    <property type="match status" value="1"/>
</dbReference>
<proteinExistence type="predicted"/>
<evidence type="ECO:0000259" key="2">
    <source>
        <dbReference type="Pfam" id="PF05299"/>
    </source>
</evidence>
<reference evidence="4 5" key="1">
    <citation type="submission" date="2017-03" db="EMBL/GenBank/DDBJ databases">
        <title>Lifting the veil on microbial sulfur biogeochemistry in mining wastewaters.</title>
        <authorList>
            <person name="Kantor R.S."/>
            <person name="Colenbrander Nelson T."/>
            <person name="Marshall S."/>
            <person name="Bennett D."/>
            <person name="Apte S."/>
            <person name="Camacho D."/>
            <person name="Thomas B.C."/>
            <person name="Warren L.A."/>
            <person name="Banfield J.F."/>
        </authorList>
    </citation>
    <scope>NUCLEOTIDE SEQUENCE [LARGE SCALE GENOMIC DNA]</scope>
    <source>
        <strain evidence="4">32-69-9</strain>
    </source>
</reference>
<protein>
    <submittedName>
        <fullName evidence="4">Peptidase M61</fullName>
    </submittedName>
</protein>
<dbReference type="InterPro" id="IPR007963">
    <property type="entry name" value="Peptidase_M61_catalytic"/>
</dbReference>
<organism evidence="4 5">
    <name type="scientific">Brevundimonas subvibrioides</name>
    <dbReference type="NCBI Taxonomy" id="74313"/>
    <lineage>
        <taxon>Bacteria</taxon>
        <taxon>Pseudomonadati</taxon>
        <taxon>Pseudomonadota</taxon>
        <taxon>Alphaproteobacteria</taxon>
        <taxon>Caulobacterales</taxon>
        <taxon>Caulobacteraceae</taxon>
        <taxon>Brevundimonas</taxon>
    </lineage>
</organism>
<dbReference type="InterPro" id="IPR024191">
    <property type="entry name" value="Peptidase_M61"/>
</dbReference>
<dbReference type="Proteomes" id="UP000215595">
    <property type="component" value="Unassembled WGS sequence"/>
</dbReference>
<dbReference type="InterPro" id="IPR040756">
    <property type="entry name" value="Peptidase_M61_N"/>
</dbReference>